<name>A0AAV5LM74_9ROSI</name>
<comment type="caution">
    <text evidence="2">The sequence shown here is derived from an EMBL/GenBank/DDBJ whole genome shotgun (WGS) entry which is preliminary data.</text>
</comment>
<dbReference type="AlphaFoldDB" id="A0AAV5LM74"/>
<dbReference type="Proteomes" id="UP001054252">
    <property type="component" value="Unassembled WGS sequence"/>
</dbReference>
<sequence length="331" mass="38121">MQTNTMKYSIKLFDGKNDFALWQSTVKEVLTCQGLNAVLEETKPAEMKDSDWNTIQKKVASQIWLTLALEVKYNFLSETTLIGMWKKLEEIYASKSLTNQLYLKMELYQLKMAEGTNIHKHLFDFNMMVTKVVNVGGILEEEKKALLLLTSLPKPYKSLLQSMIVGKTTLVMKDVTTMLLENDKFLGEDGANQNNALMMEQSWGRSNEHRGGGNRERGLGKITMATNEKVNIEHIGDVRLNVHNRRAKILKNARYVPKCSNNIIALSELTTRGYKHNIYVLKKHPKRRLNKTMRKMVWKPKGILVDGKEINMTKKRVSFNNEVVFDDCSRR</sequence>
<evidence type="ECO:0000313" key="2">
    <source>
        <dbReference type="EMBL" id="GKV38536.1"/>
    </source>
</evidence>
<proteinExistence type="predicted"/>
<protein>
    <recommendedName>
        <fullName evidence="1">Retrovirus-related Pol polyprotein from transposon TNT 1-94-like beta-barrel domain-containing protein</fullName>
    </recommendedName>
</protein>
<feature type="domain" description="Retrovirus-related Pol polyprotein from transposon TNT 1-94-like beta-barrel" evidence="1">
    <location>
        <begin position="220"/>
        <end position="274"/>
    </location>
</feature>
<evidence type="ECO:0000259" key="1">
    <source>
        <dbReference type="Pfam" id="PF22936"/>
    </source>
</evidence>
<dbReference type="EMBL" id="BPVZ01000129">
    <property type="protein sequence ID" value="GKV38536.1"/>
    <property type="molecule type" value="Genomic_DNA"/>
</dbReference>
<gene>
    <name evidence="2" type="ORF">SLEP1_g46439</name>
</gene>
<reference evidence="2 3" key="1">
    <citation type="journal article" date="2021" name="Commun. Biol.">
        <title>The genome of Shorea leprosula (Dipterocarpaceae) highlights the ecological relevance of drought in aseasonal tropical rainforests.</title>
        <authorList>
            <person name="Ng K.K.S."/>
            <person name="Kobayashi M.J."/>
            <person name="Fawcett J.A."/>
            <person name="Hatakeyama M."/>
            <person name="Paape T."/>
            <person name="Ng C.H."/>
            <person name="Ang C.C."/>
            <person name="Tnah L.H."/>
            <person name="Lee C.T."/>
            <person name="Nishiyama T."/>
            <person name="Sese J."/>
            <person name="O'Brien M.J."/>
            <person name="Copetti D."/>
            <person name="Mohd Noor M.I."/>
            <person name="Ong R.C."/>
            <person name="Putra M."/>
            <person name="Sireger I.Z."/>
            <person name="Indrioko S."/>
            <person name="Kosugi Y."/>
            <person name="Izuno A."/>
            <person name="Isagi Y."/>
            <person name="Lee S.L."/>
            <person name="Shimizu K.K."/>
        </authorList>
    </citation>
    <scope>NUCLEOTIDE SEQUENCE [LARGE SCALE GENOMIC DNA]</scope>
    <source>
        <strain evidence="2">214</strain>
    </source>
</reference>
<dbReference type="InterPro" id="IPR054722">
    <property type="entry name" value="PolX-like_BBD"/>
</dbReference>
<organism evidence="2 3">
    <name type="scientific">Rubroshorea leprosula</name>
    <dbReference type="NCBI Taxonomy" id="152421"/>
    <lineage>
        <taxon>Eukaryota</taxon>
        <taxon>Viridiplantae</taxon>
        <taxon>Streptophyta</taxon>
        <taxon>Embryophyta</taxon>
        <taxon>Tracheophyta</taxon>
        <taxon>Spermatophyta</taxon>
        <taxon>Magnoliopsida</taxon>
        <taxon>eudicotyledons</taxon>
        <taxon>Gunneridae</taxon>
        <taxon>Pentapetalae</taxon>
        <taxon>rosids</taxon>
        <taxon>malvids</taxon>
        <taxon>Malvales</taxon>
        <taxon>Dipterocarpaceae</taxon>
        <taxon>Rubroshorea</taxon>
    </lineage>
</organism>
<dbReference type="Pfam" id="PF22936">
    <property type="entry name" value="Pol_BBD"/>
    <property type="match status" value="1"/>
</dbReference>
<dbReference type="Pfam" id="PF14223">
    <property type="entry name" value="Retrotran_gag_2"/>
    <property type="match status" value="1"/>
</dbReference>
<accession>A0AAV5LM74</accession>
<keyword evidence="3" id="KW-1185">Reference proteome</keyword>
<evidence type="ECO:0000313" key="3">
    <source>
        <dbReference type="Proteomes" id="UP001054252"/>
    </source>
</evidence>